<dbReference type="InterPro" id="IPR014606">
    <property type="entry name" value="Heptose_7-P_kinase"/>
</dbReference>
<dbReference type="InterPro" id="IPR006204">
    <property type="entry name" value="GHMP_kinase_N_dom"/>
</dbReference>
<keyword evidence="3 8" id="KW-0418">Kinase</keyword>
<dbReference type="GO" id="GO:0042352">
    <property type="term" value="P:GDP-L-fucose salvage"/>
    <property type="evidence" value="ECO:0007669"/>
    <property type="project" value="TreeGrafter"/>
</dbReference>
<dbReference type="InterPro" id="IPR052203">
    <property type="entry name" value="GHMP_Kinase-Related"/>
</dbReference>
<comment type="caution">
    <text evidence="8">The sequence shown here is derived from an EMBL/GenBank/DDBJ whole genome shotgun (WGS) entry which is preliminary data.</text>
</comment>
<dbReference type="Gene3D" id="3.30.230.120">
    <property type="match status" value="1"/>
</dbReference>
<dbReference type="PIRSF" id="PIRSF036406">
    <property type="entry name" value="Hept_kin"/>
    <property type="match status" value="1"/>
</dbReference>
<dbReference type="Proteomes" id="UP000436694">
    <property type="component" value="Unassembled WGS sequence"/>
</dbReference>
<keyword evidence="9" id="KW-1185">Reference proteome</keyword>
<organism evidence="8 9">
    <name type="scientific">Tritonibacter aquimaris</name>
    <dbReference type="NCBI Taxonomy" id="2663379"/>
    <lineage>
        <taxon>Bacteria</taxon>
        <taxon>Pseudomonadati</taxon>
        <taxon>Pseudomonadota</taxon>
        <taxon>Alphaproteobacteria</taxon>
        <taxon>Rhodobacterales</taxon>
        <taxon>Paracoccaceae</taxon>
        <taxon>Tritonibacter</taxon>
    </lineage>
</organism>
<evidence type="ECO:0000256" key="4">
    <source>
        <dbReference type="ARBA" id="ARBA00022840"/>
    </source>
</evidence>
<keyword evidence="4" id="KW-0067">ATP-binding</keyword>
<dbReference type="SUPFAM" id="SSF55060">
    <property type="entry name" value="GHMP Kinase, C-terminal domain"/>
    <property type="match status" value="1"/>
</dbReference>
<feature type="domain" description="GHMP kinase C-terminal" evidence="7">
    <location>
        <begin position="232"/>
        <end position="303"/>
    </location>
</feature>
<keyword evidence="1" id="KW-0808">Transferase</keyword>
<evidence type="ECO:0000256" key="2">
    <source>
        <dbReference type="ARBA" id="ARBA00022741"/>
    </source>
</evidence>
<dbReference type="EMBL" id="WIXK01000011">
    <property type="protein sequence ID" value="MQY44167.1"/>
    <property type="molecule type" value="Genomic_DNA"/>
</dbReference>
<reference evidence="8 9" key="1">
    <citation type="submission" date="2019-10" db="EMBL/GenBank/DDBJ databases">
        <title>Epibacterium sp. nov., isolated from seawater.</title>
        <authorList>
            <person name="Zhang X."/>
            <person name="Li N."/>
        </authorList>
    </citation>
    <scope>NUCLEOTIDE SEQUENCE [LARGE SCALE GENOMIC DNA]</scope>
    <source>
        <strain evidence="8 9">SM1969</strain>
    </source>
</reference>
<evidence type="ECO:0000256" key="3">
    <source>
        <dbReference type="ARBA" id="ARBA00022777"/>
    </source>
</evidence>
<dbReference type="PANTHER" id="PTHR32463">
    <property type="entry name" value="L-FUCOSE KINASE"/>
    <property type="match status" value="1"/>
</dbReference>
<dbReference type="InterPro" id="IPR036554">
    <property type="entry name" value="GHMP_kinase_C_sf"/>
</dbReference>
<evidence type="ECO:0000313" key="9">
    <source>
        <dbReference type="Proteomes" id="UP000436694"/>
    </source>
</evidence>
<dbReference type="PANTHER" id="PTHR32463:SF0">
    <property type="entry name" value="L-FUCOSE KINASE"/>
    <property type="match status" value="1"/>
</dbReference>
<sequence length="325" mass="35520">MIITRTPLRVSFVGGGTDLASFYRRSPGAVVSMAVNKYFYLTMHPHFAQKGFLLKYSETEHPETAAQIKHRIIQAVFQRYGVENADFSSAADVPAGTGMGSSSSFTVSLLQLVHTSQHRYISQRALAKEACEIEIDVLGEPIGKQDQYGAAIGGLKLIQFNTDDSVEVQPIHLRQEERRKLENNLILFYLGNQRSASAILAKQNEATATQEDVFRSLENMAAQAHQLKQDIATDVDCLGHYLREGWALKKSLSSAISNPLIDEAYEAAMAAGALGGKLLGAGAGGFLLTYCPQNKQAGLLEKLSHLPAHHLKIDNSGSTVIFDDR</sequence>
<dbReference type="AlphaFoldDB" id="A0A844AWA6"/>
<dbReference type="Pfam" id="PF00288">
    <property type="entry name" value="GHMP_kinases_N"/>
    <property type="match status" value="1"/>
</dbReference>
<dbReference type="GO" id="GO:0005524">
    <property type="term" value="F:ATP binding"/>
    <property type="evidence" value="ECO:0007669"/>
    <property type="project" value="UniProtKB-KW"/>
</dbReference>
<evidence type="ECO:0000256" key="5">
    <source>
        <dbReference type="ARBA" id="ARBA00038121"/>
    </source>
</evidence>
<proteinExistence type="inferred from homology"/>
<feature type="domain" description="GHMP kinase N-terminal" evidence="6">
    <location>
        <begin position="71"/>
        <end position="154"/>
    </location>
</feature>
<accession>A0A844AWA6</accession>
<dbReference type="InterPro" id="IPR020568">
    <property type="entry name" value="Ribosomal_Su5_D2-typ_SF"/>
</dbReference>
<dbReference type="InterPro" id="IPR001174">
    <property type="entry name" value="HddA/FKP"/>
</dbReference>
<dbReference type="PRINTS" id="PR00960">
    <property type="entry name" value="LMBPPROTEIN"/>
</dbReference>
<comment type="similarity">
    <text evidence="5">Belongs to the GHMP kinase family.</text>
</comment>
<gene>
    <name evidence="8" type="ORF">GG681_16090</name>
</gene>
<dbReference type="GO" id="GO:0050201">
    <property type="term" value="F:fucokinase activity"/>
    <property type="evidence" value="ECO:0007669"/>
    <property type="project" value="TreeGrafter"/>
</dbReference>
<dbReference type="InterPro" id="IPR013750">
    <property type="entry name" value="GHMP_kinase_C_dom"/>
</dbReference>
<evidence type="ECO:0000259" key="6">
    <source>
        <dbReference type="Pfam" id="PF00288"/>
    </source>
</evidence>
<evidence type="ECO:0000256" key="1">
    <source>
        <dbReference type="ARBA" id="ARBA00022679"/>
    </source>
</evidence>
<evidence type="ECO:0000313" key="8">
    <source>
        <dbReference type="EMBL" id="MQY44167.1"/>
    </source>
</evidence>
<dbReference type="SUPFAM" id="SSF54211">
    <property type="entry name" value="Ribosomal protein S5 domain 2-like"/>
    <property type="match status" value="1"/>
</dbReference>
<evidence type="ECO:0000259" key="7">
    <source>
        <dbReference type="Pfam" id="PF08544"/>
    </source>
</evidence>
<name>A0A844AWA6_9RHOB</name>
<dbReference type="Pfam" id="PF08544">
    <property type="entry name" value="GHMP_kinases_C"/>
    <property type="match status" value="1"/>
</dbReference>
<protein>
    <submittedName>
        <fullName evidence="8">GHMP kinase</fullName>
    </submittedName>
</protein>
<keyword evidence="2" id="KW-0547">Nucleotide-binding</keyword>
<dbReference type="RefSeq" id="WP_153549059.1">
    <property type="nucleotide sequence ID" value="NZ_WIXK01000011.1"/>
</dbReference>